<evidence type="ECO:0000313" key="1">
    <source>
        <dbReference type="EMBL" id="KAF7807140.1"/>
    </source>
</evidence>
<proteinExistence type="predicted"/>
<keyword evidence="2" id="KW-1185">Reference proteome</keyword>
<reference evidence="1" key="1">
    <citation type="submission" date="2020-09" db="EMBL/GenBank/DDBJ databases">
        <title>Genome-Enabled Discovery of Anthraquinone Biosynthesis in Senna tora.</title>
        <authorList>
            <person name="Kang S.-H."/>
            <person name="Pandey R.P."/>
            <person name="Lee C.-M."/>
            <person name="Sim J.-S."/>
            <person name="Jeong J.-T."/>
            <person name="Choi B.-S."/>
            <person name="Jung M."/>
            <person name="Ginzburg D."/>
            <person name="Zhao K."/>
            <person name="Won S.Y."/>
            <person name="Oh T.-J."/>
            <person name="Yu Y."/>
            <person name="Kim N.-H."/>
            <person name="Lee O.R."/>
            <person name="Lee T.-H."/>
            <person name="Bashyal P."/>
            <person name="Kim T.-S."/>
            <person name="Lee W.-H."/>
            <person name="Kawkins C."/>
            <person name="Kim C.-K."/>
            <person name="Kim J.S."/>
            <person name="Ahn B.O."/>
            <person name="Rhee S.Y."/>
            <person name="Sohng J.K."/>
        </authorList>
    </citation>
    <scope>NUCLEOTIDE SEQUENCE</scope>
    <source>
        <tissue evidence="1">Leaf</tissue>
    </source>
</reference>
<gene>
    <name evidence="1" type="ORF">G2W53_039301</name>
</gene>
<dbReference type="Proteomes" id="UP000634136">
    <property type="component" value="Unassembled WGS sequence"/>
</dbReference>
<accession>A0A834W2Q3</accession>
<dbReference type="AlphaFoldDB" id="A0A834W2Q3"/>
<protein>
    <submittedName>
        <fullName evidence="1">Uncharacterized protein</fullName>
    </submittedName>
</protein>
<organism evidence="1 2">
    <name type="scientific">Senna tora</name>
    <dbReference type="NCBI Taxonomy" id="362788"/>
    <lineage>
        <taxon>Eukaryota</taxon>
        <taxon>Viridiplantae</taxon>
        <taxon>Streptophyta</taxon>
        <taxon>Embryophyta</taxon>
        <taxon>Tracheophyta</taxon>
        <taxon>Spermatophyta</taxon>
        <taxon>Magnoliopsida</taxon>
        <taxon>eudicotyledons</taxon>
        <taxon>Gunneridae</taxon>
        <taxon>Pentapetalae</taxon>
        <taxon>rosids</taxon>
        <taxon>fabids</taxon>
        <taxon>Fabales</taxon>
        <taxon>Fabaceae</taxon>
        <taxon>Caesalpinioideae</taxon>
        <taxon>Cassia clade</taxon>
        <taxon>Senna</taxon>
    </lineage>
</organism>
<evidence type="ECO:0000313" key="2">
    <source>
        <dbReference type="Proteomes" id="UP000634136"/>
    </source>
</evidence>
<comment type="caution">
    <text evidence="1">The sequence shown here is derived from an EMBL/GenBank/DDBJ whole genome shotgun (WGS) entry which is preliminary data.</text>
</comment>
<sequence>MVRGIPILTVAQTRPKWFWPLPVKGRLAAVVGLTATASVQRVA</sequence>
<dbReference type="EMBL" id="JAAIUW010000012">
    <property type="protein sequence ID" value="KAF7807140.1"/>
    <property type="molecule type" value="Genomic_DNA"/>
</dbReference>
<name>A0A834W2Q3_9FABA</name>